<dbReference type="EMBL" id="JACATG010000018">
    <property type="protein sequence ID" value="NWK14475.1"/>
    <property type="molecule type" value="Genomic_DNA"/>
</dbReference>
<reference evidence="8 9" key="1">
    <citation type="journal article" date="2019" name="Environ. Microbiol.">
        <title>Genomics insights into ecotype formation of ammonia-oxidizing archaea in the deep ocean.</title>
        <authorList>
            <person name="Wang Y."/>
            <person name="Huang J.M."/>
            <person name="Cui G.J."/>
            <person name="Nunoura T."/>
            <person name="Takaki Y."/>
            <person name="Li W.L."/>
            <person name="Li J."/>
            <person name="Gao Z.M."/>
            <person name="Takai K."/>
            <person name="Zhang A.Q."/>
            <person name="Stepanauskas R."/>
        </authorList>
    </citation>
    <scope>NUCLEOTIDE SEQUENCE [LARGE SCALE GENOMIC DNA]</scope>
    <source>
        <strain evidence="2 13">L14</strain>
        <strain evidence="4 12">L15a</strain>
        <strain evidence="7 9">L19a</strain>
        <strain evidence="6 10">T1C4</strain>
        <strain evidence="3 11">T1L11</strain>
        <strain evidence="5 8">T3L1</strain>
    </source>
</reference>
<evidence type="ECO:0000313" key="9">
    <source>
        <dbReference type="Proteomes" id="UP000535457"/>
    </source>
</evidence>
<dbReference type="EMBL" id="JACATC010000008">
    <property type="protein sequence ID" value="NWJ84378.1"/>
    <property type="molecule type" value="Genomic_DNA"/>
</dbReference>
<name>A0A7K4MKC6_9ARCH</name>
<evidence type="ECO:0000313" key="10">
    <source>
        <dbReference type="Proteomes" id="UP000559282"/>
    </source>
</evidence>
<dbReference type="AlphaFoldDB" id="A0A7K4MKC6"/>
<evidence type="ECO:0000313" key="6">
    <source>
        <dbReference type="EMBL" id="NWK08054.1"/>
    </source>
</evidence>
<evidence type="ECO:0000313" key="4">
    <source>
        <dbReference type="EMBL" id="NWJ57385.1"/>
    </source>
</evidence>
<evidence type="ECO:0000313" key="3">
    <source>
        <dbReference type="EMBL" id="NWJ29012.1"/>
    </source>
</evidence>
<evidence type="ECO:0000313" key="12">
    <source>
        <dbReference type="Proteomes" id="UP000575480"/>
    </source>
</evidence>
<dbReference type="EMBL" id="JACATH010000005">
    <property type="protein sequence ID" value="NWJ57385.1"/>
    <property type="molecule type" value="Genomic_DNA"/>
</dbReference>
<evidence type="ECO:0000313" key="2">
    <source>
        <dbReference type="EMBL" id="NWJ20883.1"/>
    </source>
</evidence>
<dbReference type="Proteomes" id="UP000535457">
    <property type="component" value="Unassembled WGS sequence"/>
</dbReference>
<proteinExistence type="predicted"/>
<dbReference type="EMBL" id="JACATI010000015">
    <property type="protein sequence ID" value="NWJ20883.1"/>
    <property type="molecule type" value="Genomic_DNA"/>
</dbReference>
<evidence type="ECO:0000313" key="11">
    <source>
        <dbReference type="Proteomes" id="UP000563820"/>
    </source>
</evidence>
<protein>
    <submittedName>
        <fullName evidence="3">Uncharacterized protein</fullName>
    </submittedName>
</protein>
<evidence type="ECO:0000313" key="7">
    <source>
        <dbReference type="EMBL" id="NWK14475.1"/>
    </source>
</evidence>
<evidence type="ECO:0000313" key="5">
    <source>
        <dbReference type="EMBL" id="NWJ84378.1"/>
    </source>
</evidence>
<dbReference type="EMBL" id="JACATE010000010">
    <property type="protein sequence ID" value="NWJ29012.1"/>
    <property type="molecule type" value="Genomic_DNA"/>
</dbReference>
<reference evidence="3" key="2">
    <citation type="submission" date="2020-06" db="EMBL/GenBank/DDBJ databases">
        <authorList>
            <person name="Wang Y."/>
        </authorList>
    </citation>
    <scope>NUCLEOTIDE SEQUENCE</scope>
    <source>
        <strain evidence="2">L14</strain>
        <strain evidence="4">L15a</strain>
        <strain evidence="7">L19a</strain>
        <strain evidence="6">T1C4</strain>
        <strain evidence="3">T1L11</strain>
        <strain evidence="5">T3L1</strain>
    </source>
</reference>
<dbReference type="Proteomes" id="UP000575480">
    <property type="component" value="Unassembled WGS sequence"/>
</dbReference>
<dbReference type="Proteomes" id="UP000559282">
    <property type="component" value="Unassembled WGS sequence"/>
</dbReference>
<comment type="caution">
    <text evidence="3">The sequence shown here is derived from an EMBL/GenBank/DDBJ whole genome shotgun (WGS) entry which is preliminary data.</text>
</comment>
<evidence type="ECO:0000256" key="1">
    <source>
        <dbReference type="SAM" id="MobiDB-lite"/>
    </source>
</evidence>
<evidence type="ECO:0000313" key="13">
    <source>
        <dbReference type="Proteomes" id="UP000587702"/>
    </source>
</evidence>
<dbReference type="Proteomes" id="UP000563820">
    <property type="component" value="Unassembled WGS sequence"/>
</dbReference>
<dbReference type="Proteomes" id="UP000587702">
    <property type="component" value="Unassembled WGS sequence"/>
</dbReference>
<feature type="region of interest" description="Disordered" evidence="1">
    <location>
        <begin position="47"/>
        <end position="67"/>
    </location>
</feature>
<accession>A0A7K4MKC6</accession>
<evidence type="ECO:0000313" key="8">
    <source>
        <dbReference type="Proteomes" id="UP000520052"/>
    </source>
</evidence>
<feature type="compositionally biased region" description="Basic and acidic residues" evidence="1">
    <location>
        <begin position="50"/>
        <end position="67"/>
    </location>
</feature>
<dbReference type="Proteomes" id="UP000520052">
    <property type="component" value="Unassembled WGS sequence"/>
</dbReference>
<dbReference type="EMBL" id="JACATF010000031">
    <property type="protein sequence ID" value="NWK08054.1"/>
    <property type="molecule type" value="Genomic_DNA"/>
</dbReference>
<organism evidence="3 11">
    <name type="scientific">Marine Group I thaumarchaeote</name>
    <dbReference type="NCBI Taxonomy" id="2511932"/>
    <lineage>
        <taxon>Archaea</taxon>
        <taxon>Nitrososphaerota</taxon>
        <taxon>Marine Group I</taxon>
    </lineage>
</organism>
<sequence length="67" mass="8157">MPLFCKQCESRRLPVMLSAGEKTMWLCEKCKNFVDMEDFIIREQTEEERQESKRKLEEFEEYEASKD</sequence>
<gene>
    <name evidence="6" type="ORF">HX847_06580</name>
    <name evidence="3" type="ORF">HX848_06495</name>
    <name evidence="7" type="ORF">HX853_07600</name>
    <name evidence="5" type="ORF">HX854_06610</name>
    <name evidence="4" type="ORF">HX858_06505</name>
    <name evidence="2" type="ORF">HX860_07485</name>
</gene>